<sequence>MRVTIVTETYYPQVNGVSRTLGQLVRYLREAGDEVQLVHPDYGGKPKEVQTLLVRAWPLPFYKELRLPLPPFGGIHRRIVEFRPDLIHIATEATLGLSLLGLAKRRKIPVVSSFHTNFDQYSNHYRVGWAKGTIWRYLRWFHNRTLETYVPSLTTIAELEERGFERLVLWPRGVDSHLFRPDRPGRARVRADLGFGPEDVVIGYVSRMAVEKNVAYLIDAFERVAAARPEARFLLVGDGPARADLETRIGRQAQFVGYRSGDDLADHYAAADVFAFSSLTETFGNVILEAMASGLPVVALRAGGVGNIVQPGDNGFLLEPDQSPADFAATLIELVDDAALRQRLAQAARTFAVGKSWDAVMELLRQRYQAILHNSSPSDLLALLA</sequence>
<dbReference type="RefSeq" id="WP_406696692.1">
    <property type="nucleotide sequence ID" value="NZ_CP155447.1"/>
</dbReference>
<dbReference type="InterPro" id="IPR028098">
    <property type="entry name" value="Glyco_trans_4-like_N"/>
</dbReference>
<dbReference type="SUPFAM" id="SSF53756">
    <property type="entry name" value="UDP-Glycosyltransferase/glycogen phosphorylase"/>
    <property type="match status" value="1"/>
</dbReference>
<reference evidence="2" key="1">
    <citation type="submission" date="2024-05" db="EMBL/GenBank/DDBJ databases">
        <title>Planctomycetes of the genus Singulisphaera possess chitinolytic capabilities.</title>
        <authorList>
            <person name="Ivanova A."/>
        </authorList>
    </citation>
    <scope>NUCLEOTIDE SEQUENCE</scope>
    <source>
        <strain evidence="2">Ch08T</strain>
    </source>
</reference>
<dbReference type="InterPro" id="IPR050194">
    <property type="entry name" value="Glycosyltransferase_grp1"/>
</dbReference>
<name>A0AAU7CFS5_9BACT</name>
<dbReference type="GO" id="GO:0016757">
    <property type="term" value="F:glycosyltransferase activity"/>
    <property type="evidence" value="ECO:0007669"/>
    <property type="project" value="UniProtKB-KW"/>
</dbReference>
<evidence type="ECO:0000259" key="1">
    <source>
        <dbReference type="Pfam" id="PF13439"/>
    </source>
</evidence>
<dbReference type="Pfam" id="PF13439">
    <property type="entry name" value="Glyco_transf_4"/>
    <property type="match status" value="1"/>
</dbReference>
<proteinExistence type="predicted"/>
<dbReference type="Gene3D" id="3.40.50.2000">
    <property type="entry name" value="Glycogen Phosphorylase B"/>
    <property type="match status" value="2"/>
</dbReference>
<accession>A0AAU7CFS5</accession>
<organism evidence="2">
    <name type="scientific">Singulisphaera sp. Ch08</name>
    <dbReference type="NCBI Taxonomy" id="3120278"/>
    <lineage>
        <taxon>Bacteria</taxon>
        <taxon>Pseudomonadati</taxon>
        <taxon>Planctomycetota</taxon>
        <taxon>Planctomycetia</taxon>
        <taxon>Isosphaerales</taxon>
        <taxon>Isosphaeraceae</taxon>
        <taxon>Singulisphaera</taxon>
    </lineage>
</organism>
<dbReference type="Pfam" id="PF13692">
    <property type="entry name" value="Glyco_trans_1_4"/>
    <property type="match status" value="1"/>
</dbReference>
<evidence type="ECO:0000313" key="2">
    <source>
        <dbReference type="EMBL" id="XBH03948.1"/>
    </source>
</evidence>
<protein>
    <submittedName>
        <fullName evidence="2">Glycosyltransferase family 1 protein</fullName>
        <ecNumber evidence="2">2.4.-.-</ecNumber>
    </submittedName>
</protein>
<dbReference type="PANTHER" id="PTHR45947">
    <property type="entry name" value="SULFOQUINOVOSYL TRANSFERASE SQD2"/>
    <property type="match status" value="1"/>
</dbReference>
<dbReference type="EMBL" id="CP155447">
    <property type="protein sequence ID" value="XBH03948.1"/>
    <property type="molecule type" value="Genomic_DNA"/>
</dbReference>
<dbReference type="PANTHER" id="PTHR45947:SF3">
    <property type="entry name" value="SULFOQUINOVOSYL TRANSFERASE SQD2"/>
    <property type="match status" value="1"/>
</dbReference>
<keyword evidence="2" id="KW-0808">Transferase</keyword>
<feature type="domain" description="Glycosyltransferase subfamily 4-like N-terminal" evidence="1">
    <location>
        <begin position="14"/>
        <end position="176"/>
    </location>
</feature>
<dbReference type="AlphaFoldDB" id="A0AAU7CFS5"/>
<gene>
    <name evidence="2" type="ORF">V5E97_37465</name>
</gene>
<dbReference type="EC" id="2.4.-.-" evidence="2"/>
<keyword evidence="2" id="KW-0328">Glycosyltransferase</keyword>
<dbReference type="CDD" id="cd03814">
    <property type="entry name" value="GT4-like"/>
    <property type="match status" value="1"/>
</dbReference>